<organism evidence="3">
    <name type="scientific">Drosophila grimshawi</name>
    <name type="common">Hawaiian fruit fly</name>
    <name type="synonym">Idiomyia grimshawi</name>
    <dbReference type="NCBI Taxonomy" id="7222"/>
    <lineage>
        <taxon>Eukaryota</taxon>
        <taxon>Metazoa</taxon>
        <taxon>Ecdysozoa</taxon>
        <taxon>Arthropoda</taxon>
        <taxon>Hexapoda</taxon>
        <taxon>Insecta</taxon>
        <taxon>Pterygota</taxon>
        <taxon>Neoptera</taxon>
        <taxon>Endopterygota</taxon>
        <taxon>Diptera</taxon>
        <taxon>Brachycera</taxon>
        <taxon>Muscomorpha</taxon>
        <taxon>Ephydroidea</taxon>
        <taxon>Drosophilidae</taxon>
        <taxon>Drosophila</taxon>
        <taxon>Hawaiian Drosophila</taxon>
    </lineage>
</organism>
<dbReference type="STRING" id="7222.B4J7X5"/>
<dbReference type="EMBL" id="CH916367">
    <property type="protein sequence ID" value="EDW01181.1"/>
    <property type="molecule type" value="Genomic_DNA"/>
</dbReference>
<dbReference type="KEGG" id="dgr:6561136"/>
<dbReference type="InParanoid" id="B4J7X5"/>
<proteinExistence type="predicted"/>
<feature type="signal peptide" evidence="1">
    <location>
        <begin position="1"/>
        <end position="21"/>
    </location>
</feature>
<keyword evidence="1" id="KW-0732">Signal</keyword>
<evidence type="ECO:0000313" key="3">
    <source>
        <dbReference type="Proteomes" id="UP000001070"/>
    </source>
</evidence>
<dbReference type="PhylomeDB" id="B4J7X5"/>
<name>B4J7X5_DROGR</name>
<dbReference type="HOGENOM" id="CLU_2724848_0_0_1"/>
<sequence>MSKFFVIALIFAAAILYLADAAPASNLLDAKATIDAIIASYNQHYPGHSVVHPWEVASVIDVHTFHPNLHFN</sequence>
<evidence type="ECO:0000256" key="1">
    <source>
        <dbReference type="SAM" id="SignalP"/>
    </source>
</evidence>
<reference evidence="2 3" key="1">
    <citation type="journal article" date="2007" name="Nature">
        <title>Evolution of genes and genomes on the Drosophila phylogeny.</title>
        <authorList>
            <consortium name="Drosophila 12 Genomes Consortium"/>
            <person name="Clark A.G."/>
            <person name="Eisen M.B."/>
            <person name="Smith D.R."/>
            <person name="Bergman C.M."/>
            <person name="Oliver B."/>
            <person name="Markow T.A."/>
            <person name="Kaufman T.C."/>
            <person name="Kellis M."/>
            <person name="Gelbart W."/>
            <person name="Iyer V.N."/>
            <person name="Pollard D.A."/>
            <person name="Sackton T.B."/>
            <person name="Larracuente A.M."/>
            <person name="Singh N.D."/>
            <person name="Abad J.P."/>
            <person name="Abt D.N."/>
            <person name="Adryan B."/>
            <person name="Aguade M."/>
            <person name="Akashi H."/>
            <person name="Anderson W.W."/>
            <person name="Aquadro C.F."/>
            <person name="Ardell D.H."/>
            <person name="Arguello R."/>
            <person name="Artieri C.G."/>
            <person name="Barbash D.A."/>
            <person name="Barker D."/>
            <person name="Barsanti P."/>
            <person name="Batterham P."/>
            <person name="Batzoglou S."/>
            <person name="Begun D."/>
            <person name="Bhutkar A."/>
            <person name="Blanco E."/>
            <person name="Bosak S.A."/>
            <person name="Bradley R.K."/>
            <person name="Brand A.D."/>
            <person name="Brent M.R."/>
            <person name="Brooks A.N."/>
            <person name="Brown R.H."/>
            <person name="Butlin R.K."/>
            <person name="Caggese C."/>
            <person name="Calvi B.R."/>
            <person name="Bernardo de Carvalho A."/>
            <person name="Caspi A."/>
            <person name="Castrezana S."/>
            <person name="Celniker S.E."/>
            <person name="Chang J.L."/>
            <person name="Chapple C."/>
            <person name="Chatterji S."/>
            <person name="Chinwalla A."/>
            <person name="Civetta A."/>
            <person name="Clifton S.W."/>
            <person name="Comeron J.M."/>
            <person name="Costello J.C."/>
            <person name="Coyne J.A."/>
            <person name="Daub J."/>
            <person name="David R.G."/>
            <person name="Delcher A.L."/>
            <person name="Delehaunty K."/>
            <person name="Do C.B."/>
            <person name="Ebling H."/>
            <person name="Edwards K."/>
            <person name="Eickbush T."/>
            <person name="Evans J.D."/>
            <person name="Filipski A."/>
            <person name="Findeiss S."/>
            <person name="Freyhult E."/>
            <person name="Fulton L."/>
            <person name="Fulton R."/>
            <person name="Garcia A.C."/>
            <person name="Gardiner A."/>
            <person name="Garfield D.A."/>
            <person name="Garvin B.E."/>
            <person name="Gibson G."/>
            <person name="Gilbert D."/>
            <person name="Gnerre S."/>
            <person name="Godfrey J."/>
            <person name="Good R."/>
            <person name="Gotea V."/>
            <person name="Gravely B."/>
            <person name="Greenberg A.J."/>
            <person name="Griffiths-Jones S."/>
            <person name="Gross S."/>
            <person name="Guigo R."/>
            <person name="Gustafson E.A."/>
            <person name="Haerty W."/>
            <person name="Hahn M.W."/>
            <person name="Halligan D.L."/>
            <person name="Halpern A.L."/>
            <person name="Halter G.M."/>
            <person name="Han M.V."/>
            <person name="Heger A."/>
            <person name="Hillier L."/>
            <person name="Hinrichs A.S."/>
            <person name="Holmes I."/>
            <person name="Hoskins R.A."/>
            <person name="Hubisz M.J."/>
            <person name="Hultmark D."/>
            <person name="Huntley M.A."/>
            <person name="Jaffe D.B."/>
            <person name="Jagadeeshan S."/>
            <person name="Jeck W.R."/>
            <person name="Johnson J."/>
            <person name="Jones C.D."/>
            <person name="Jordan W.C."/>
            <person name="Karpen G.H."/>
            <person name="Kataoka E."/>
            <person name="Keightley P.D."/>
            <person name="Kheradpour P."/>
            <person name="Kirkness E.F."/>
            <person name="Koerich L.B."/>
            <person name="Kristiansen K."/>
            <person name="Kudrna D."/>
            <person name="Kulathinal R.J."/>
            <person name="Kumar S."/>
            <person name="Kwok R."/>
            <person name="Lander E."/>
            <person name="Langley C.H."/>
            <person name="Lapoint R."/>
            <person name="Lazzaro B.P."/>
            <person name="Lee S.J."/>
            <person name="Levesque L."/>
            <person name="Li R."/>
            <person name="Lin C.F."/>
            <person name="Lin M.F."/>
            <person name="Lindblad-Toh K."/>
            <person name="Llopart A."/>
            <person name="Long M."/>
            <person name="Low L."/>
            <person name="Lozovsky E."/>
            <person name="Lu J."/>
            <person name="Luo M."/>
            <person name="Machado C.A."/>
            <person name="Makalowski W."/>
            <person name="Marzo M."/>
            <person name="Matsuda M."/>
            <person name="Matzkin L."/>
            <person name="McAllister B."/>
            <person name="McBride C.S."/>
            <person name="McKernan B."/>
            <person name="McKernan K."/>
            <person name="Mendez-Lago M."/>
            <person name="Minx P."/>
            <person name="Mollenhauer M.U."/>
            <person name="Montooth K."/>
            <person name="Mount S.M."/>
            <person name="Mu X."/>
            <person name="Myers E."/>
            <person name="Negre B."/>
            <person name="Newfeld S."/>
            <person name="Nielsen R."/>
            <person name="Noor M.A."/>
            <person name="O'Grady P."/>
            <person name="Pachter L."/>
            <person name="Papaceit M."/>
            <person name="Parisi M.J."/>
            <person name="Parisi M."/>
            <person name="Parts L."/>
            <person name="Pedersen J.S."/>
            <person name="Pesole G."/>
            <person name="Phillippy A.M."/>
            <person name="Ponting C.P."/>
            <person name="Pop M."/>
            <person name="Porcelli D."/>
            <person name="Powell J.R."/>
            <person name="Prohaska S."/>
            <person name="Pruitt K."/>
            <person name="Puig M."/>
            <person name="Quesneville H."/>
            <person name="Ram K.R."/>
            <person name="Rand D."/>
            <person name="Rasmussen M.D."/>
            <person name="Reed L.K."/>
            <person name="Reenan R."/>
            <person name="Reily A."/>
            <person name="Remington K.A."/>
            <person name="Rieger T.T."/>
            <person name="Ritchie M.G."/>
            <person name="Robin C."/>
            <person name="Rogers Y.H."/>
            <person name="Rohde C."/>
            <person name="Rozas J."/>
            <person name="Rubenfield M.J."/>
            <person name="Ruiz A."/>
            <person name="Russo S."/>
            <person name="Salzberg S.L."/>
            <person name="Sanchez-Gracia A."/>
            <person name="Saranga D.J."/>
            <person name="Sato H."/>
            <person name="Schaeffer S.W."/>
            <person name="Schatz M.C."/>
            <person name="Schlenke T."/>
            <person name="Schwartz R."/>
            <person name="Segarra C."/>
            <person name="Singh R.S."/>
            <person name="Sirot L."/>
            <person name="Sirota M."/>
            <person name="Sisneros N.B."/>
            <person name="Smith C.D."/>
            <person name="Smith T.F."/>
            <person name="Spieth J."/>
            <person name="Stage D.E."/>
            <person name="Stark A."/>
            <person name="Stephan W."/>
            <person name="Strausberg R.L."/>
            <person name="Strempel S."/>
            <person name="Sturgill D."/>
            <person name="Sutton G."/>
            <person name="Sutton G.G."/>
            <person name="Tao W."/>
            <person name="Teichmann S."/>
            <person name="Tobari Y.N."/>
            <person name="Tomimura Y."/>
            <person name="Tsolas J.M."/>
            <person name="Valente V.L."/>
            <person name="Venter E."/>
            <person name="Venter J.C."/>
            <person name="Vicario S."/>
            <person name="Vieira F.G."/>
            <person name="Vilella A.J."/>
            <person name="Villasante A."/>
            <person name="Walenz B."/>
            <person name="Wang J."/>
            <person name="Wasserman M."/>
            <person name="Watts T."/>
            <person name="Wilson D."/>
            <person name="Wilson R.K."/>
            <person name="Wing R.A."/>
            <person name="Wolfner M.F."/>
            <person name="Wong A."/>
            <person name="Wong G.K."/>
            <person name="Wu C.I."/>
            <person name="Wu G."/>
            <person name="Yamamoto D."/>
            <person name="Yang H.P."/>
            <person name="Yang S.P."/>
            <person name="Yorke J.A."/>
            <person name="Yoshida K."/>
            <person name="Zdobnov E."/>
            <person name="Zhang P."/>
            <person name="Zhang Y."/>
            <person name="Zimin A.V."/>
            <person name="Baldwin J."/>
            <person name="Abdouelleil A."/>
            <person name="Abdulkadir J."/>
            <person name="Abebe A."/>
            <person name="Abera B."/>
            <person name="Abreu J."/>
            <person name="Acer S.C."/>
            <person name="Aftuck L."/>
            <person name="Alexander A."/>
            <person name="An P."/>
            <person name="Anderson E."/>
            <person name="Anderson S."/>
            <person name="Arachi H."/>
            <person name="Azer M."/>
            <person name="Bachantsang P."/>
            <person name="Barry A."/>
            <person name="Bayul T."/>
            <person name="Berlin A."/>
            <person name="Bessette D."/>
            <person name="Bloom T."/>
            <person name="Blye J."/>
            <person name="Boguslavskiy L."/>
            <person name="Bonnet C."/>
            <person name="Boukhgalter B."/>
            <person name="Bourzgui I."/>
            <person name="Brown A."/>
            <person name="Cahill P."/>
            <person name="Channer S."/>
            <person name="Cheshatsang Y."/>
            <person name="Chuda L."/>
            <person name="Citroen M."/>
            <person name="Collymore A."/>
            <person name="Cooke P."/>
            <person name="Costello M."/>
            <person name="D'Aco K."/>
            <person name="Daza R."/>
            <person name="De Haan G."/>
            <person name="DeGray S."/>
            <person name="DeMaso C."/>
            <person name="Dhargay N."/>
            <person name="Dooley K."/>
            <person name="Dooley E."/>
            <person name="Doricent M."/>
            <person name="Dorje P."/>
            <person name="Dorjee K."/>
            <person name="Dupes A."/>
            <person name="Elong R."/>
            <person name="Falk J."/>
            <person name="Farina A."/>
            <person name="Faro S."/>
            <person name="Ferguson D."/>
            <person name="Fisher S."/>
            <person name="Foley C.D."/>
            <person name="Franke A."/>
            <person name="Friedrich D."/>
            <person name="Gadbois L."/>
            <person name="Gearin G."/>
            <person name="Gearin C.R."/>
            <person name="Giannoukos G."/>
            <person name="Goode T."/>
            <person name="Graham J."/>
            <person name="Grandbois E."/>
            <person name="Grewal S."/>
            <person name="Gyaltsen K."/>
            <person name="Hafez N."/>
            <person name="Hagos B."/>
            <person name="Hall J."/>
            <person name="Henson C."/>
            <person name="Hollinger A."/>
            <person name="Honan T."/>
            <person name="Huard M.D."/>
            <person name="Hughes L."/>
            <person name="Hurhula B."/>
            <person name="Husby M.E."/>
            <person name="Kamat A."/>
            <person name="Kanga B."/>
            <person name="Kashin S."/>
            <person name="Khazanovich D."/>
            <person name="Kisner P."/>
            <person name="Lance K."/>
            <person name="Lara M."/>
            <person name="Lee W."/>
            <person name="Lennon N."/>
            <person name="Letendre F."/>
            <person name="LeVine R."/>
            <person name="Lipovsky A."/>
            <person name="Liu X."/>
            <person name="Liu J."/>
            <person name="Liu S."/>
            <person name="Lokyitsang T."/>
            <person name="Lokyitsang Y."/>
            <person name="Lubonja R."/>
            <person name="Lui A."/>
            <person name="MacDonald P."/>
            <person name="Magnisalis V."/>
            <person name="Maru K."/>
            <person name="Matthews C."/>
            <person name="McCusker W."/>
            <person name="McDonough S."/>
            <person name="Mehta T."/>
            <person name="Meldrim J."/>
            <person name="Meneus L."/>
            <person name="Mihai O."/>
            <person name="Mihalev A."/>
            <person name="Mihova T."/>
            <person name="Mittelman R."/>
            <person name="Mlenga V."/>
            <person name="Montmayeur A."/>
            <person name="Mulrain L."/>
            <person name="Navidi A."/>
            <person name="Naylor J."/>
            <person name="Negash T."/>
            <person name="Nguyen T."/>
            <person name="Nguyen N."/>
            <person name="Nicol R."/>
            <person name="Norbu C."/>
            <person name="Norbu N."/>
            <person name="Novod N."/>
            <person name="O'Neill B."/>
            <person name="Osman S."/>
            <person name="Markiewicz E."/>
            <person name="Oyono O.L."/>
            <person name="Patti C."/>
            <person name="Phunkhang P."/>
            <person name="Pierre F."/>
            <person name="Priest M."/>
            <person name="Raghuraman S."/>
            <person name="Rege F."/>
            <person name="Reyes R."/>
            <person name="Rise C."/>
            <person name="Rogov P."/>
            <person name="Ross K."/>
            <person name="Ryan E."/>
            <person name="Settipalli S."/>
            <person name="Shea T."/>
            <person name="Sherpa N."/>
            <person name="Shi L."/>
            <person name="Shih D."/>
            <person name="Sparrow T."/>
            <person name="Spaulding J."/>
            <person name="Stalker J."/>
            <person name="Stange-Thomann N."/>
            <person name="Stavropoulos S."/>
            <person name="Stone C."/>
            <person name="Strader C."/>
            <person name="Tesfaye S."/>
            <person name="Thomson T."/>
            <person name="Thoulutsang Y."/>
            <person name="Thoulutsang D."/>
            <person name="Topham K."/>
            <person name="Topping I."/>
            <person name="Tsamla T."/>
            <person name="Vassiliev H."/>
            <person name="Vo A."/>
            <person name="Wangchuk T."/>
            <person name="Wangdi T."/>
            <person name="Weiand M."/>
            <person name="Wilkinson J."/>
            <person name="Wilson A."/>
            <person name="Yadav S."/>
            <person name="Young G."/>
            <person name="Yu Q."/>
            <person name="Zembek L."/>
            <person name="Zhong D."/>
            <person name="Zimmer A."/>
            <person name="Zwirko Z."/>
            <person name="Jaffe D.B."/>
            <person name="Alvarez P."/>
            <person name="Brockman W."/>
            <person name="Butler J."/>
            <person name="Chin C."/>
            <person name="Gnerre S."/>
            <person name="Grabherr M."/>
            <person name="Kleber M."/>
            <person name="Mauceli E."/>
            <person name="MacCallum I."/>
        </authorList>
    </citation>
    <scope>NUCLEOTIDE SEQUENCE [LARGE SCALE GENOMIC DNA]</scope>
    <source>
        <strain evidence="3">Tucson 15287-2541.00</strain>
    </source>
</reference>
<dbReference type="OMA" id="VVHPWEV"/>
<evidence type="ECO:0000313" key="2">
    <source>
        <dbReference type="EMBL" id="EDW01181.1"/>
    </source>
</evidence>
<dbReference type="Proteomes" id="UP000001070">
    <property type="component" value="Unassembled WGS sequence"/>
</dbReference>
<dbReference type="AlphaFoldDB" id="B4J7X5"/>
<accession>B4J7X5</accession>
<feature type="chain" id="PRO_5002808516" evidence="1">
    <location>
        <begin position="22"/>
        <end position="72"/>
    </location>
</feature>
<keyword evidence="3" id="KW-1185">Reference proteome</keyword>
<dbReference type="OrthoDB" id="7918794at2759"/>
<dbReference type="eggNOG" id="ENOG502TBI3">
    <property type="taxonomic scope" value="Eukaryota"/>
</dbReference>
<protein>
    <submittedName>
        <fullName evidence="2">GH21289</fullName>
    </submittedName>
</protein>
<gene>
    <name evidence="2" type="primary">Dgri\GH21289</name>
    <name evidence="2" type="ORF">Dgri_GH21289</name>
</gene>